<dbReference type="RefSeq" id="WP_238207656.1">
    <property type="nucleotide sequence ID" value="NZ_JBHTND010000039.1"/>
</dbReference>
<feature type="domain" description="BioF2-like acetyltransferase" evidence="1">
    <location>
        <begin position="198"/>
        <end position="332"/>
    </location>
</feature>
<evidence type="ECO:0000313" key="2">
    <source>
        <dbReference type="EMBL" id="MFD1303791.1"/>
    </source>
</evidence>
<proteinExistence type="predicted"/>
<dbReference type="Proteomes" id="UP001597176">
    <property type="component" value="Unassembled WGS sequence"/>
</dbReference>
<accession>A0ABW3X460</accession>
<evidence type="ECO:0000259" key="1">
    <source>
        <dbReference type="Pfam" id="PF13480"/>
    </source>
</evidence>
<organism evidence="2 3">
    <name type="scientific">Methylobacterium marchantiae</name>
    <dbReference type="NCBI Taxonomy" id="600331"/>
    <lineage>
        <taxon>Bacteria</taxon>
        <taxon>Pseudomonadati</taxon>
        <taxon>Pseudomonadota</taxon>
        <taxon>Alphaproteobacteria</taxon>
        <taxon>Hyphomicrobiales</taxon>
        <taxon>Methylobacteriaceae</taxon>
        <taxon>Methylobacterium</taxon>
    </lineage>
</organism>
<sequence>MSEGIRRQEVPHREEDARSVSIVTYSELAADPASWDALMERALTTHPHYSRHVMAAHHAAGLADADLAFVCVRGRGGLEALMPFRSRRDIAGLGSRVTHPFLSPFITQTSPLVAEGPDLPDGRDLPDRLDLLVAGLRIASGGRPWRWPLLPTGTRLGRGLLAAMDRAGWVHGAADRFERPIVERRSSHSVFLGEHPHRSRMKDLRRRHRRLSKRGSLTLGIATEGPALADAVAGFLRLERAGWKGRAGTALACLPQHEAFARALFADGSGPVGLRADTLSLDGRALSISLALLAGETATLLKTTYDERERAHAPGLLLEALIIEEMHATGFAGRLDSATLAGSVLEDLYPDRETISEIIAVPDGASRPISLERRLRLATMEREAKTLIKHLLGRR</sequence>
<name>A0ABW3X460_9HYPH</name>
<gene>
    <name evidence="2" type="ORF">ACFQ4G_19685</name>
</gene>
<dbReference type="EMBL" id="JBHTND010000039">
    <property type="protein sequence ID" value="MFD1303791.1"/>
    <property type="molecule type" value="Genomic_DNA"/>
</dbReference>
<dbReference type="SUPFAM" id="SSF55729">
    <property type="entry name" value="Acyl-CoA N-acyltransferases (Nat)"/>
    <property type="match status" value="1"/>
</dbReference>
<protein>
    <submittedName>
        <fullName evidence="2">GNAT family N-acetyltransferase</fullName>
    </submittedName>
</protein>
<dbReference type="InterPro" id="IPR038740">
    <property type="entry name" value="BioF2-like_GNAT_dom"/>
</dbReference>
<comment type="caution">
    <text evidence="2">The sequence shown here is derived from an EMBL/GenBank/DDBJ whole genome shotgun (WGS) entry which is preliminary data.</text>
</comment>
<dbReference type="InterPro" id="IPR016181">
    <property type="entry name" value="Acyl_CoA_acyltransferase"/>
</dbReference>
<dbReference type="Pfam" id="PF13480">
    <property type="entry name" value="Acetyltransf_6"/>
    <property type="match status" value="1"/>
</dbReference>
<reference evidence="3" key="1">
    <citation type="journal article" date="2019" name="Int. J. Syst. Evol. Microbiol.">
        <title>The Global Catalogue of Microorganisms (GCM) 10K type strain sequencing project: providing services to taxonomists for standard genome sequencing and annotation.</title>
        <authorList>
            <consortium name="The Broad Institute Genomics Platform"/>
            <consortium name="The Broad Institute Genome Sequencing Center for Infectious Disease"/>
            <person name="Wu L."/>
            <person name="Ma J."/>
        </authorList>
    </citation>
    <scope>NUCLEOTIDE SEQUENCE [LARGE SCALE GENOMIC DNA]</scope>
    <source>
        <strain evidence="3">CCUG 56108</strain>
    </source>
</reference>
<keyword evidence="3" id="KW-1185">Reference proteome</keyword>
<evidence type="ECO:0000313" key="3">
    <source>
        <dbReference type="Proteomes" id="UP001597176"/>
    </source>
</evidence>